<evidence type="ECO:0000256" key="1">
    <source>
        <dbReference type="SAM" id="MobiDB-lite"/>
    </source>
</evidence>
<dbReference type="EMBL" id="CAMXCT020005126">
    <property type="protein sequence ID" value="CAL1164893.1"/>
    <property type="molecule type" value="Genomic_DNA"/>
</dbReference>
<dbReference type="Proteomes" id="UP001152797">
    <property type="component" value="Unassembled WGS sequence"/>
</dbReference>
<keyword evidence="4" id="KW-1185">Reference proteome</keyword>
<dbReference type="EMBL" id="CAMXCT030005126">
    <property type="protein sequence ID" value="CAL4798830.1"/>
    <property type="molecule type" value="Genomic_DNA"/>
</dbReference>
<accession>A0A9P1GFU7</accession>
<proteinExistence type="predicted"/>
<name>A0A9P1GFU7_9DINO</name>
<organism evidence="2">
    <name type="scientific">Cladocopium goreaui</name>
    <dbReference type="NCBI Taxonomy" id="2562237"/>
    <lineage>
        <taxon>Eukaryota</taxon>
        <taxon>Sar</taxon>
        <taxon>Alveolata</taxon>
        <taxon>Dinophyceae</taxon>
        <taxon>Suessiales</taxon>
        <taxon>Symbiodiniaceae</taxon>
        <taxon>Cladocopium</taxon>
    </lineage>
</organism>
<dbReference type="AlphaFoldDB" id="A0A9P1GFU7"/>
<feature type="non-terminal residue" evidence="2">
    <location>
        <position position="161"/>
    </location>
</feature>
<gene>
    <name evidence="2" type="ORF">C1SCF055_LOCUS36673</name>
</gene>
<feature type="compositionally biased region" description="Low complexity" evidence="1">
    <location>
        <begin position="128"/>
        <end position="161"/>
    </location>
</feature>
<reference evidence="2" key="1">
    <citation type="submission" date="2022-10" db="EMBL/GenBank/DDBJ databases">
        <authorList>
            <person name="Chen Y."/>
            <person name="Dougan E. K."/>
            <person name="Chan C."/>
            <person name="Rhodes N."/>
            <person name="Thang M."/>
        </authorList>
    </citation>
    <scope>NUCLEOTIDE SEQUENCE</scope>
</reference>
<reference evidence="3" key="2">
    <citation type="submission" date="2024-04" db="EMBL/GenBank/DDBJ databases">
        <authorList>
            <person name="Chen Y."/>
            <person name="Shah S."/>
            <person name="Dougan E. K."/>
            <person name="Thang M."/>
            <person name="Chan C."/>
        </authorList>
    </citation>
    <scope>NUCLEOTIDE SEQUENCE [LARGE SCALE GENOMIC DNA]</scope>
</reference>
<evidence type="ECO:0000313" key="2">
    <source>
        <dbReference type="EMBL" id="CAI4011518.1"/>
    </source>
</evidence>
<comment type="caution">
    <text evidence="2">The sequence shown here is derived from an EMBL/GenBank/DDBJ whole genome shotgun (WGS) entry which is preliminary data.</text>
</comment>
<feature type="non-terminal residue" evidence="2">
    <location>
        <position position="1"/>
    </location>
</feature>
<feature type="region of interest" description="Disordered" evidence="1">
    <location>
        <begin position="121"/>
        <end position="161"/>
    </location>
</feature>
<protein>
    <submittedName>
        <fullName evidence="2">Uncharacterized protein</fullName>
    </submittedName>
</protein>
<dbReference type="EMBL" id="CAMXCT010005126">
    <property type="protein sequence ID" value="CAI4011518.1"/>
    <property type="molecule type" value="Genomic_DNA"/>
</dbReference>
<evidence type="ECO:0000313" key="4">
    <source>
        <dbReference type="Proteomes" id="UP001152797"/>
    </source>
</evidence>
<evidence type="ECO:0000313" key="3">
    <source>
        <dbReference type="EMBL" id="CAL1164893.1"/>
    </source>
</evidence>
<sequence length="161" mass="16878">GMAVTHKVSIWLSGVAAACVLFAAFSRYDAWTLHPDDANEGDEQVTSRRLALEQTDPRLDKLISYPATPASHQDNACGMKNGRSFTLDPGIHSKKGSGFVNMTDGSPQGVDLPTADFGFEERRLNGATTTTVSTTSSTSSSTTSSTSSSTSTSSTSTTTSS</sequence>